<reference evidence="2" key="2">
    <citation type="journal article" date="2023" name="Plants (Basel)">
        <title>Annotation of the Turnera subulata (Passifloraceae) Draft Genome Reveals the S-Locus Evolved after the Divergence of Turneroideae from Passifloroideae in a Stepwise Manner.</title>
        <authorList>
            <person name="Henning P.M."/>
            <person name="Roalson E.H."/>
            <person name="Mir W."/>
            <person name="McCubbin A.G."/>
            <person name="Shore J.S."/>
        </authorList>
    </citation>
    <scope>NUCLEOTIDE SEQUENCE</scope>
    <source>
        <strain evidence="2">F60SS</strain>
    </source>
</reference>
<gene>
    <name evidence="2" type="ORF">Tsubulata_049184</name>
</gene>
<proteinExistence type="predicted"/>
<keyword evidence="1" id="KW-0812">Transmembrane</keyword>
<name>A0A9Q0FUJ8_9ROSI</name>
<keyword evidence="1" id="KW-1133">Transmembrane helix</keyword>
<evidence type="ECO:0000313" key="3">
    <source>
        <dbReference type="Proteomes" id="UP001141552"/>
    </source>
</evidence>
<reference evidence="2" key="1">
    <citation type="submission" date="2022-02" db="EMBL/GenBank/DDBJ databases">
        <authorList>
            <person name="Henning P.M."/>
            <person name="McCubbin A.G."/>
            <person name="Shore J.S."/>
        </authorList>
    </citation>
    <scope>NUCLEOTIDE SEQUENCE</scope>
    <source>
        <strain evidence="2">F60SS</strain>
        <tissue evidence="2">Leaves</tissue>
    </source>
</reference>
<dbReference type="AlphaFoldDB" id="A0A9Q0FUJ8"/>
<accession>A0A9Q0FUJ8</accession>
<comment type="caution">
    <text evidence="2">The sequence shown here is derived from an EMBL/GenBank/DDBJ whole genome shotgun (WGS) entry which is preliminary data.</text>
</comment>
<keyword evidence="3" id="KW-1185">Reference proteome</keyword>
<organism evidence="2 3">
    <name type="scientific">Turnera subulata</name>
    <dbReference type="NCBI Taxonomy" id="218843"/>
    <lineage>
        <taxon>Eukaryota</taxon>
        <taxon>Viridiplantae</taxon>
        <taxon>Streptophyta</taxon>
        <taxon>Embryophyta</taxon>
        <taxon>Tracheophyta</taxon>
        <taxon>Spermatophyta</taxon>
        <taxon>Magnoliopsida</taxon>
        <taxon>eudicotyledons</taxon>
        <taxon>Gunneridae</taxon>
        <taxon>Pentapetalae</taxon>
        <taxon>rosids</taxon>
        <taxon>fabids</taxon>
        <taxon>Malpighiales</taxon>
        <taxon>Passifloraceae</taxon>
        <taxon>Turnera</taxon>
    </lineage>
</organism>
<feature type="transmembrane region" description="Helical" evidence="1">
    <location>
        <begin position="138"/>
        <end position="158"/>
    </location>
</feature>
<feature type="non-terminal residue" evidence="2">
    <location>
        <position position="159"/>
    </location>
</feature>
<evidence type="ECO:0000313" key="2">
    <source>
        <dbReference type="EMBL" id="KAJ4838129.1"/>
    </source>
</evidence>
<feature type="non-terminal residue" evidence="2">
    <location>
        <position position="1"/>
    </location>
</feature>
<dbReference type="EMBL" id="JAKUCV010003647">
    <property type="protein sequence ID" value="KAJ4838129.1"/>
    <property type="molecule type" value="Genomic_DNA"/>
</dbReference>
<keyword evidence="1" id="KW-0472">Membrane</keyword>
<evidence type="ECO:0000256" key="1">
    <source>
        <dbReference type="SAM" id="Phobius"/>
    </source>
</evidence>
<protein>
    <submittedName>
        <fullName evidence="2">Uncharacterized protein</fullName>
    </submittedName>
</protein>
<dbReference type="Proteomes" id="UP001141552">
    <property type="component" value="Unassembled WGS sequence"/>
</dbReference>
<sequence length="159" mass="18733">TLLSQFVVIDWCTYSWLRRRFRTQIRVESVKERVWTGWSLSGCAYAFLMATGRRPRYLNDLASWDNALKYPPPSDGYKEEEEGVDYYAYNIDCANNFKSSFEIRGSSMEKSFSDHCGNLGEDAFNKCWKYIIDLRGKFLVCFFYLSVIHIINCWFNSIL</sequence>